<dbReference type="AlphaFoldDB" id="A0A1S1YTD0"/>
<dbReference type="CDD" id="cd18827">
    <property type="entry name" value="GH43_XlnD-like"/>
    <property type="match status" value="1"/>
</dbReference>
<proteinExistence type="inferred from homology"/>
<dbReference type="Proteomes" id="UP000179797">
    <property type="component" value="Unassembled WGS sequence"/>
</dbReference>
<evidence type="ECO:0000256" key="8">
    <source>
        <dbReference type="SAM" id="SignalP"/>
    </source>
</evidence>
<evidence type="ECO:0000256" key="2">
    <source>
        <dbReference type="ARBA" id="ARBA00022651"/>
    </source>
</evidence>
<dbReference type="SUPFAM" id="SSF75005">
    <property type="entry name" value="Arabinanase/levansucrase/invertase"/>
    <property type="match status" value="1"/>
</dbReference>
<reference evidence="9 10" key="1">
    <citation type="journal article" date="2012" name="Int. J. Syst. Evol. Microbiol.">
        <title>Flammeovirga pacifica sp. nov., isolated from deep-sea sediment.</title>
        <authorList>
            <person name="Xu H."/>
            <person name="Fu Y."/>
            <person name="Yang N."/>
            <person name="Ding Z."/>
            <person name="Lai Q."/>
            <person name="Zeng R."/>
        </authorList>
    </citation>
    <scope>NUCLEOTIDE SEQUENCE [LARGE SCALE GENOMIC DNA]</scope>
    <source>
        <strain evidence="10">DSM 24597 / LMG 26175 / WPAGA1</strain>
    </source>
</reference>
<gene>
    <name evidence="9" type="ORF">NH26_21950</name>
</gene>
<dbReference type="PANTHER" id="PTHR43772">
    <property type="entry name" value="ENDO-1,4-BETA-XYLANASE"/>
    <property type="match status" value="1"/>
</dbReference>
<dbReference type="GO" id="GO:0045493">
    <property type="term" value="P:xylan catabolic process"/>
    <property type="evidence" value="ECO:0007669"/>
    <property type="project" value="UniProtKB-KW"/>
</dbReference>
<comment type="caution">
    <text evidence="9">The sequence shown here is derived from an EMBL/GenBank/DDBJ whole genome shotgun (WGS) entry which is preliminary data.</text>
</comment>
<dbReference type="RefSeq" id="WP_044220828.1">
    <property type="nucleotide sequence ID" value="NZ_JRYR02000002.1"/>
</dbReference>
<keyword evidence="10" id="KW-1185">Reference proteome</keyword>
<evidence type="ECO:0000256" key="5">
    <source>
        <dbReference type="ARBA" id="ARBA00023295"/>
    </source>
</evidence>
<evidence type="ECO:0000256" key="4">
    <source>
        <dbReference type="ARBA" id="ARBA00023277"/>
    </source>
</evidence>
<dbReference type="InterPro" id="IPR023296">
    <property type="entry name" value="Glyco_hydro_beta-prop_sf"/>
</dbReference>
<keyword evidence="5 7" id="KW-0326">Glycosidase</keyword>
<dbReference type="PROSITE" id="PS51257">
    <property type="entry name" value="PROKAR_LIPOPROTEIN"/>
    <property type="match status" value="1"/>
</dbReference>
<keyword evidence="4" id="KW-0119">Carbohydrate metabolism</keyword>
<keyword evidence="2" id="KW-0858">Xylan degradation</keyword>
<dbReference type="STRING" id="915059.NH26_21950"/>
<keyword evidence="2" id="KW-0624">Polysaccharide degradation</keyword>
<feature type="signal peptide" evidence="8">
    <location>
        <begin position="1"/>
        <end position="22"/>
    </location>
</feature>
<dbReference type="EMBL" id="JRYR02000002">
    <property type="protein sequence ID" value="OHX64268.1"/>
    <property type="molecule type" value="Genomic_DNA"/>
</dbReference>
<dbReference type="InterPro" id="IPR052176">
    <property type="entry name" value="Glycosyl_Hydrlase_43_Enz"/>
</dbReference>
<accession>A0A1S1YTD0</accession>
<evidence type="ECO:0000313" key="10">
    <source>
        <dbReference type="Proteomes" id="UP000179797"/>
    </source>
</evidence>
<keyword evidence="8" id="KW-0732">Signal</keyword>
<evidence type="ECO:0000256" key="1">
    <source>
        <dbReference type="ARBA" id="ARBA00009865"/>
    </source>
</evidence>
<feature type="site" description="Important for catalytic activity, responsible for pKa modulation of the active site Glu and correct orientation of both the proton donor and substrate" evidence="6">
    <location>
        <position position="170"/>
    </location>
</feature>
<sequence length="346" mass="39926">MKFTLNLSVLFLFFLSSCQVSNSKQEVSDSKNPVFPGWYADPEGVVFGNEYWIYPTYSAKYTNQVYFDAFSSKDLVHWTKHEHVLDTSNVQWAKQALWAPSIIQKEDKYFFFFSANDVQKKGGPNWNEENTINHYGGIGISVADSPAGPFKDYIGQPLINEFHNDAQPIDQFVYEDNGTYYMFYGGWKRCNLVILNKDFKSLQPWEDGSLYKEVTPEGYVEGPFMFKRNGKYYFMWSEGFWGQDSYKVAYSISDKVTGPFKRIGTILSSNKNIATGAGHHSIINVPNTDDWYIIYHRRPIPNEGRDHRVTCIDRMYFNEDGTIKNIKMTFDGVLPQLIDSSGMESK</sequence>
<evidence type="ECO:0000256" key="3">
    <source>
        <dbReference type="ARBA" id="ARBA00022801"/>
    </source>
</evidence>
<organism evidence="9 10">
    <name type="scientific">Flammeovirga pacifica</name>
    <dbReference type="NCBI Taxonomy" id="915059"/>
    <lineage>
        <taxon>Bacteria</taxon>
        <taxon>Pseudomonadati</taxon>
        <taxon>Bacteroidota</taxon>
        <taxon>Cytophagia</taxon>
        <taxon>Cytophagales</taxon>
        <taxon>Flammeovirgaceae</taxon>
        <taxon>Flammeovirga</taxon>
    </lineage>
</organism>
<dbReference type="Gene3D" id="2.115.10.20">
    <property type="entry name" value="Glycosyl hydrolase domain, family 43"/>
    <property type="match status" value="1"/>
</dbReference>
<dbReference type="GO" id="GO:0004553">
    <property type="term" value="F:hydrolase activity, hydrolyzing O-glycosyl compounds"/>
    <property type="evidence" value="ECO:0007669"/>
    <property type="project" value="InterPro"/>
</dbReference>
<evidence type="ECO:0000313" key="9">
    <source>
        <dbReference type="EMBL" id="OHX64268.1"/>
    </source>
</evidence>
<name>A0A1S1YTD0_FLAPC</name>
<dbReference type="OrthoDB" id="3308423at2"/>
<evidence type="ECO:0000256" key="7">
    <source>
        <dbReference type="RuleBase" id="RU361187"/>
    </source>
</evidence>
<dbReference type="Pfam" id="PF04616">
    <property type="entry name" value="Glyco_hydro_43"/>
    <property type="match status" value="1"/>
</dbReference>
<protein>
    <submittedName>
        <fullName evidence="9">Arabinan endo-1,5-alpha-L-arabinosidase</fullName>
    </submittedName>
</protein>
<evidence type="ECO:0000256" key="6">
    <source>
        <dbReference type="PIRSR" id="PIRSR606710-2"/>
    </source>
</evidence>
<keyword evidence="3 7" id="KW-0378">Hydrolase</keyword>
<dbReference type="PANTHER" id="PTHR43772:SF2">
    <property type="entry name" value="PUTATIVE (AFU_ORTHOLOGUE AFUA_2G04480)-RELATED"/>
    <property type="match status" value="1"/>
</dbReference>
<comment type="similarity">
    <text evidence="1 7">Belongs to the glycosyl hydrolase 43 family.</text>
</comment>
<dbReference type="InterPro" id="IPR006710">
    <property type="entry name" value="Glyco_hydro_43"/>
</dbReference>
<feature type="chain" id="PRO_5010287646" evidence="8">
    <location>
        <begin position="23"/>
        <end position="346"/>
    </location>
</feature>